<dbReference type="InterPro" id="IPR003615">
    <property type="entry name" value="HNH_nuc"/>
</dbReference>
<comment type="caution">
    <text evidence="3">The sequence shown here is derived from an EMBL/GenBank/DDBJ whole genome shotgun (WGS) entry which is preliminary data.</text>
</comment>
<evidence type="ECO:0000313" key="3">
    <source>
        <dbReference type="EMBL" id="GAA4858127.1"/>
    </source>
</evidence>
<evidence type="ECO:0000259" key="2">
    <source>
        <dbReference type="SMART" id="SM00507"/>
    </source>
</evidence>
<dbReference type="SMART" id="SM00507">
    <property type="entry name" value="HNHc"/>
    <property type="match status" value="1"/>
</dbReference>
<dbReference type="Proteomes" id="UP001500457">
    <property type="component" value="Unassembled WGS sequence"/>
</dbReference>
<feature type="compositionally biased region" description="Low complexity" evidence="1">
    <location>
        <begin position="371"/>
        <end position="393"/>
    </location>
</feature>
<dbReference type="EMBL" id="BAABHQ010000001">
    <property type="protein sequence ID" value="GAA4858127.1"/>
    <property type="molecule type" value="Genomic_DNA"/>
</dbReference>
<dbReference type="CDD" id="cd00085">
    <property type="entry name" value="HNHc"/>
    <property type="match status" value="1"/>
</dbReference>
<name>A0ABP9DSZ8_9PSEU</name>
<keyword evidence="4" id="KW-1185">Reference proteome</keyword>
<proteinExistence type="predicted"/>
<reference evidence="4" key="1">
    <citation type="journal article" date="2019" name="Int. J. Syst. Evol. Microbiol.">
        <title>The Global Catalogue of Microorganisms (GCM) 10K type strain sequencing project: providing services to taxonomists for standard genome sequencing and annotation.</title>
        <authorList>
            <consortium name="The Broad Institute Genomics Platform"/>
            <consortium name="The Broad Institute Genome Sequencing Center for Infectious Disease"/>
            <person name="Wu L."/>
            <person name="Ma J."/>
        </authorList>
    </citation>
    <scope>NUCLEOTIDE SEQUENCE [LARGE SCALE GENOMIC DNA]</scope>
    <source>
        <strain evidence="4">JCM 17983</strain>
    </source>
</reference>
<organism evidence="3 4">
    <name type="scientific">Actinomycetospora straminea</name>
    <dbReference type="NCBI Taxonomy" id="663607"/>
    <lineage>
        <taxon>Bacteria</taxon>
        <taxon>Bacillati</taxon>
        <taxon>Actinomycetota</taxon>
        <taxon>Actinomycetes</taxon>
        <taxon>Pseudonocardiales</taxon>
        <taxon>Pseudonocardiaceae</taxon>
        <taxon>Actinomycetospora</taxon>
    </lineage>
</organism>
<feature type="domain" description="HNH nuclease" evidence="2">
    <location>
        <begin position="255"/>
        <end position="313"/>
    </location>
</feature>
<feature type="region of interest" description="Disordered" evidence="1">
    <location>
        <begin position="350"/>
        <end position="393"/>
    </location>
</feature>
<feature type="region of interest" description="Disordered" evidence="1">
    <location>
        <begin position="53"/>
        <end position="183"/>
    </location>
</feature>
<dbReference type="Gene3D" id="1.10.30.50">
    <property type="match status" value="1"/>
</dbReference>
<protein>
    <recommendedName>
        <fullName evidence="2">HNH nuclease domain-containing protein</fullName>
    </recommendedName>
</protein>
<sequence>MIQMRLPADEARGVYAVVDAVARRAGDPPEGEQRTLAQKRLDAARDLILDGATARAGACSSCEGDAAAPSHDPHRAGAPSSKDDERSDTDGARGDHRVSQDDHGDDRDNGRDGDRDGDHDDDRHADQDADQDVDQDVDHVGDLGRDDHGAEQSLSTDEHSGDGTPTARPGRDVRRGVCGQAPSPVRTEVRITIGWDVLAGLSERPAEMEGHGPLPALLARRLAADADAVWRRLITDPVTGVADHLESARYRPPPSLQEFVRSRELTCAAPGCRVPAARCDLDHVVPYDHGHPSGGAGRTRRGNLKPCCRRHHRMKTLAHWIAACVPDPEGGTSPVVMWTSPSGHRWWVRSPQLEPPPWERDPFVDPEDADAALATTPTSTATPTPSWSGAAAA</sequence>
<feature type="compositionally biased region" description="Basic and acidic residues" evidence="1">
    <location>
        <begin position="136"/>
        <end position="161"/>
    </location>
</feature>
<feature type="compositionally biased region" description="Basic and acidic residues" evidence="1">
    <location>
        <begin position="71"/>
        <end position="127"/>
    </location>
</feature>
<evidence type="ECO:0000256" key="1">
    <source>
        <dbReference type="SAM" id="MobiDB-lite"/>
    </source>
</evidence>
<gene>
    <name evidence="3" type="ORF">GCM10023203_01050</name>
</gene>
<evidence type="ECO:0000313" key="4">
    <source>
        <dbReference type="Proteomes" id="UP001500457"/>
    </source>
</evidence>
<accession>A0ABP9DSZ8</accession>